<reference evidence="2 3" key="1">
    <citation type="submission" date="2018-08" db="EMBL/GenBank/DDBJ databases">
        <title>Genome and evolution of the arbuscular mycorrhizal fungus Diversispora epigaea (formerly Glomus versiforme) and its bacterial endosymbionts.</title>
        <authorList>
            <person name="Sun X."/>
            <person name="Fei Z."/>
            <person name="Harrison M."/>
        </authorList>
    </citation>
    <scope>NUCLEOTIDE SEQUENCE [LARGE SCALE GENOMIC DNA]</scope>
    <source>
        <strain evidence="2 3">IT104</strain>
    </source>
</reference>
<protein>
    <submittedName>
        <fullName evidence="2">Uncharacterized protein</fullName>
    </submittedName>
</protein>
<dbReference type="EMBL" id="PQFF01000493">
    <property type="protein sequence ID" value="RHZ47250.1"/>
    <property type="molecule type" value="Genomic_DNA"/>
</dbReference>
<evidence type="ECO:0000313" key="2">
    <source>
        <dbReference type="EMBL" id="RHZ47250.1"/>
    </source>
</evidence>
<dbReference type="Proteomes" id="UP000266861">
    <property type="component" value="Unassembled WGS sequence"/>
</dbReference>
<dbReference type="OrthoDB" id="2423674at2759"/>
<keyword evidence="1" id="KW-0175">Coiled coil</keyword>
<sequence>MQSEIDLLKQENARLIARIIKLERIAKEKDELKAEVAKLRYDFEILKQQTQGTTNIQDIHSINDISEQIVNMTANNTIVNTTTDTTADTNANTTNLNHWKTRKWMIFMIQYIRKQLNTIPNISRISTLSNKNVSIFEAEKLPLNRNKNLNIQDTNLSSSESKFAISSKIKIPYNQKVEQGLICELFEFIRNIDFVSLRDLNKTPPNCIYSKQILDIPVDIDLTPGSISHLAQLFNKVEKIGQKEKLHWYYYSEEYEKKVITISSENNISNQMARTQIYDEMISYLSGIKREYLHKMIQKAKNIYTLFKRIGIDKISIGKV</sequence>
<evidence type="ECO:0000313" key="3">
    <source>
        <dbReference type="Proteomes" id="UP000266861"/>
    </source>
</evidence>
<accession>A0A397GGV5</accession>
<name>A0A397GGV5_9GLOM</name>
<organism evidence="2 3">
    <name type="scientific">Diversispora epigaea</name>
    <dbReference type="NCBI Taxonomy" id="1348612"/>
    <lineage>
        <taxon>Eukaryota</taxon>
        <taxon>Fungi</taxon>
        <taxon>Fungi incertae sedis</taxon>
        <taxon>Mucoromycota</taxon>
        <taxon>Glomeromycotina</taxon>
        <taxon>Glomeromycetes</taxon>
        <taxon>Diversisporales</taxon>
        <taxon>Diversisporaceae</taxon>
        <taxon>Diversispora</taxon>
    </lineage>
</organism>
<dbReference type="AlphaFoldDB" id="A0A397GGV5"/>
<evidence type="ECO:0000256" key="1">
    <source>
        <dbReference type="SAM" id="Coils"/>
    </source>
</evidence>
<proteinExistence type="predicted"/>
<comment type="caution">
    <text evidence="2">The sequence shown here is derived from an EMBL/GenBank/DDBJ whole genome shotgun (WGS) entry which is preliminary data.</text>
</comment>
<keyword evidence="3" id="KW-1185">Reference proteome</keyword>
<feature type="coiled-coil region" evidence="1">
    <location>
        <begin position="5"/>
        <end position="49"/>
    </location>
</feature>
<gene>
    <name evidence="2" type="ORF">Glove_586g41</name>
</gene>